<dbReference type="InterPro" id="IPR017970">
    <property type="entry name" value="Homeobox_CS"/>
</dbReference>
<evidence type="ECO:0000313" key="7">
    <source>
        <dbReference type="EMBL" id="CAF0794426.1"/>
    </source>
</evidence>
<dbReference type="EMBL" id="CAJNOL010001023">
    <property type="protein sequence ID" value="CAF1267684.1"/>
    <property type="molecule type" value="Genomic_DNA"/>
</dbReference>
<dbReference type="Proteomes" id="UP000663874">
    <property type="component" value="Unassembled WGS sequence"/>
</dbReference>
<dbReference type="PRINTS" id="PR00024">
    <property type="entry name" value="HOMEOBOX"/>
</dbReference>
<dbReference type="Proteomes" id="UP000663864">
    <property type="component" value="Unassembled WGS sequence"/>
</dbReference>
<dbReference type="Proteomes" id="UP000663870">
    <property type="component" value="Unassembled WGS sequence"/>
</dbReference>
<keyword evidence="1 4" id="KW-0238">DNA-binding</keyword>
<comment type="caution">
    <text evidence="12">The sequence shown here is derived from an EMBL/GenBank/DDBJ whole genome shotgun (WGS) entry which is preliminary data.</text>
</comment>
<dbReference type="EMBL" id="CAJNOH010000038">
    <property type="protein sequence ID" value="CAF0794426.1"/>
    <property type="molecule type" value="Genomic_DNA"/>
</dbReference>
<evidence type="ECO:0000313" key="12">
    <source>
        <dbReference type="EMBL" id="CAF4052484.1"/>
    </source>
</evidence>
<evidence type="ECO:0000313" key="13">
    <source>
        <dbReference type="Proteomes" id="UP000663870"/>
    </source>
</evidence>
<organism evidence="12 14">
    <name type="scientific">Rotaria sordida</name>
    <dbReference type="NCBI Taxonomy" id="392033"/>
    <lineage>
        <taxon>Eukaryota</taxon>
        <taxon>Metazoa</taxon>
        <taxon>Spiralia</taxon>
        <taxon>Gnathifera</taxon>
        <taxon>Rotifera</taxon>
        <taxon>Eurotatoria</taxon>
        <taxon>Bdelloidea</taxon>
        <taxon>Philodinida</taxon>
        <taxon>Philodinidae</taxon>
        <taxon>Rotaria</taxon>
    </lineage>
</organism>
<evidence type="ECO:0000256" key="4">
    <source>
        <dbReference type="PROSITE-ProRule" id="PRU00108"/>
    </source>
</evidence>
<keyword evidence="3 4" id="KW-0539">Nucleus</keyword>
<evidence type="ECO:0000256" key="1">
    <source>
        <dbReference type="ARBA" id="ARBA00023125"/>
    </source>
</evidence>
<feature type="domain" description="Homeobox" evidence="6">
    <location>
        <begin position="79"/>
        <end position="139"/>
    </location>
</feature>
<dbReference type="EMBL" id="CAJNOU010002955">
    <property type="protein sequence ID" value="CAF1361229.1"/>
    <property type="molecule type" value="Genomic_DNA"/>
</dbReference>
<evidence type="ECO:0000256" key="5">
    <source>
        <dbReference type="RuleBase" id="RU000682"/>
    </source>
</evidence>
<reference evidence="12" key="1">
    <citation type="submission" date="2021-02" db="EMBL/GenBank/DDBJ databases">
        <authorList>
            <person name="Nowell W R."/>
        </authorList>
    </citation>
    <scope>NUCLEOTIDE SEQUENCE</scope>
</reference>
<dbReference type="PROSITE" id="PS50071">
    <property type="entry name" value="HOMEOBOX_2"/>
    <property type="match status" value="1"/>
</dbReference>
<dbReference type="GO" id="GO:0005634">
    <property type="term" value="C:nucleus"/>
    <property type="evidence" value="ECO:0007669"/>
    <property type="project" value="UniProtKB-SubCell"/>
</dbReference>
<evidence type="ECO:0000313" key="14">
    <source>
        <dbReference type="Proteomes" id="UP000663874"/>
    </source>
</evidence>
<keyword evidence="2 4" id="KW-0371">Homeobox</keyword>
<accession>A0A819SID8</accession>
<dbReference type="PROSITE" id="PS00027">
    <property type="entry name" value="HOMEOBOX_1"/>
    <property type="match status" value="1"/>
</dbReference>
<dbReference type="Gene3D" id="1.10.10.60">
    <property type="entry name" value="Homeodomain-like"/>
    <property type="match status" value="1"/>
</dbReference>
<dbReference type="InterPro" id="IPR009057">
    <property type="entry name" value="Homeodomain-like_sf"/>
</dbReference>
<dbReference type="PANTHER" id="PTHR45664">
    <property type="entry name" value="PROTEIN ZERKNUELLT 1-RELATED"/>
    <property type="match status" value="1"/>
</dbReference>
<dbReference type="AlphaFoldDB" id="A0A819SID8"/>
<dbReference type="SMART" id="SM00389">
    <property type="entry name" value="HOX"/>
    <property type="match status" value="1"/>
</dbReference>
<evidence type="ECO:0000313" key="8">
    <source>
        <dbReference type="EMBL" id="CAF1083664.1"/>
    </source>
</evidence>
<protein>
    <recommendedName>
        <fullName evidence="6">Homeobox domain-containing protein</fullName>
    </recommendedName>
</protein>
<dbReference type="EMBL" id="CAJOBD010003123">
    <property type="protein sequence ID" value="CAF3929942.1"/>
    <property type="molecule type" value="Genomic_DNA"/>
</dbReference>
<dbReference type="PRINTS" id="PR00031">
    <property type="entry name" value="HTHREPRESSR"/>
</dbReference>
<name>A0A819SID8_9BILA</name>
<dbReference type="EMBL" id="CAJNOT010000802">
    <property type="protein sequence ID" value="CAF1083664.1"/>
    <property type="molecule type" value="Genomic_DNA"/>
</dbReference>
<dbReference type="InterPro" id="IPR001356">
    <property type="entry name" value="HD"/>
</dbReference>
<dbReference type="Proteomes" id="UP000663836">
    <property type="component" value="Unassembled WGS sequence"/>
</dbReference>
<dbReference type="Proteomes" id="UP000663889">
    <property type="component" value="Unassembled WGS sequence"/>
</dbReference>
<evidence type="ECO:0000256" key="2">
    <source>
        <dbReference type="ARBA" id="ARBA00023155"/>
    </source>
</evidence>
<dbReference type="InterPro" id="IPR020479">
    <property type="entry name" value="HD_metazoa"/>
</dbReference>
<evidence type="ECO:0000259" key="6">
    <source>
        <dbReference type="PROSITE" id="PS50071"/>
    </source>
</evidence>
<comment type="subcellular location">
    <subcellularLocation>
        <location evidence="4 5">Nucleus</location>
    </subcellularLocation>
</comment>
<dbReference type="InterPro" id="IPR000047">
    <property type="entry name" value="HTH_motif"/>
</dbReference>
<evidence type="ECO:0000256" key="3">
    <source>
        <dbReference type="ARBA" id="ARBA00023242"/>
    </source>
</evidence>
<dbReference type="Pfam" id="PF00046">
    <property type="entry name" value="Homeodomain"/>
    <property type="match status" value="1"/>
</dbReference>
<dbReference type="GO" id="GO:0000978">
    <property type="term" value="F:RNA polymerase II cis-regulatory region sequence-specific DNA binding"/>
    <property type="evidence" value="ECO:0007669"/>
    <property type="project" value="TreeGrafter"/>
</dbReference>
<proteinExistence type="predicted"/>
<dbReference type="EMBL" id="CAJOBE010008033">
    <property type="protein sequence ID" value="CAF4052484.1"/>
    <property type="molecule type" value="Genomic_DNA"/>
</dbReference>
<evidence type="ECO:0000313" key="11">
    <source>
        <dbReference type="EMBL" id="CAF3929942.1"/>
    </source>
</evidence>
<keyword evidence="13" id="KW-1185">Reference proteome</keyword>
<dbReference type="Proteomes" id="UP000663854">
    <property type="component" value="Unassembled WGS sequence"/>
</dbReference>
<sequence length="174" mass="19941">MLGNNKSFSIEYLIASKSTPSSSSSSIPLVSSSPSSHLFFLHSQFFKTNNDEHKETKTIISSPSQTSSSASTTFQQLPFELKRMRTAFTSIQLLELEREFASSMYLSRLRRIEIAACLGLTEKQVKIWFQNRRVKFKKEGIIPSYEKKGSVKLLRTCHTSQHHKRSIEQCRDDQ</sequence>
<evidence type="ECO:0000313" key="10">
    <source>
        <dbReference type="EMBL" id="CAF1361229.1"/>
    </source>
</evidence>
<dbReference type="PANTHER" id="PTHR45664:SF20">
    <property type="entry name" value="AGAP001560-PA"/>
    <property type="match status" value="1"/>
</dbReference>
<dbReference type="CDD" id="cd00086">
    <property type="entry name" value="homeodomain"/>
    <property type="match status" value="1"/>
</dbReference>
<evidence type="ECO:0000313" key="9">
    <source>
        <dbReference type="EMBL" id="CAF1267684.1"/>
    </source>
</evidence>
<dbReference type="GO" id="GO:0000981">
    <property type="term" value="F:DNA-binding transcription factor activity, RNA polymerase II-specific"/>
    <property type="evidence" value="ECO:0007669"/>
    <property type="project" value="InterPro"/>
</dbReference>
<dbReference type="SUPFAM" id="SSF46689">
    <property type="entry name" value="Homeodomain-like"/>
    <property type="match status" value="1"/>
</dbReference>
<feature type="DNA-binding region" description="Homeobox" evidence="4">
    <location>
        <begin position="81"/>
        <end position="140"/>
    </location>
</feature>
<gene>
    <name evidence="12" type="ORF">FNK824_LOCUS28787</name>
    <name evidence="11" type="ORF">JBS370_LOCUS22400</name>
    <name evidence="9" type="ORF">JXQ802_LOCUS27822</name>
    <name evidence="7" type="ORF">PYM288_LOCUS4303</name>
    <name evidence="10" type="ORF">SEV965_LOCUS29385</name>
    <name evidence="8" type="ORF">ZHD862_LOCUS16716</name>
</gene>